<evidence type="ECO:0000259" key="1">
    <source>
        <dbReference type="SMART" id="SM00871"/>
    </source>
</evidence>
<dbReference type="InterPro" id="IPR010499">
    <property type="entry name" value="AraC_E-bd"/>
</dbReference>
<dbReference type="Proteomes" id="UP000295710">
    <property type="component" value="Unassembled WGS sequence"/>
</dbReference>
<evidence type="ECO:0000313" key="3">
    <source>
        <dbReference type="Proteomes" id="UP000295710"/>
    </source>
</evidence>
<protein>
    <submittedName>
        <fullName evidence="2">AraC family transcriptional regulator</fullName>
    </submittedName>
</protein>
<evidence type="ECO:0000313" key="2">
    <source>
        <dbReference type="EMBL" id="TDA22622.1"/>
    </source>
</evidence>
<dbReference type="InterPro" id="IPR011256">
    <property type="entry name" value="Reg_factor_effector_dom_sf"/>
</dbReference>
<dbReference type="SMART" id="SM00871">
    <property type="entry name" value="AraC_E_bind"/>
    <property type="match status" value="1"/>
</dbReference>
<dbReference type="RefSeq" id="WP_132275644.1">
    <property type="nucleotide sequence ID" value="NZ_JAOBST010000020.1"/>
</dbReference>
<reference evidence="2 3" key="1">
    <citation type="journal article" date="2016" name="Nat. Microbiol.">
        <title>The Mouse Intestinal Bacterial Collection (miBC) provides host-specific insight into cultured diversity and functional potential of the gut microbiota.</title>
        <authorList>
            <person name="Lagkouvardos I."/>
            <person name="Pukall R."/>
            <person name="Abt B."/>
            <person name="Foesel B.U."/>
            <person name="Meier-Kolthoff J.P."/>
            <person name="Kumar N."/>
            <person name="Bresciani A."/>
            <person name="Martinez I."/>
            <person name="Just S."/>
            <person name="Ziegler C."/>
            <person name="Brugiroux S."/>
            <person name="Garzetti D."/>
            <person name="Wenning M."/>
            <person name="Bui T.P."/>
            <person name="Wang J."/>
            <person name="Hugenholtz F."/>
            <person name="Plugge C.M."/>
            <person name="Peterson D.A."/>
            <person name="Hornef M.W."/>
            <person name="Baines J.F."/>
            <person name="Smidt H."/>
            <person name="Walter J."/>
            <person name="Kristiansen K."/>
            <person name="Nielsen H.B."/>
            <person name="Haller D."/>
            <person name="Overmann J."/>
            <person name="Stecher B."/>
            <person name="Clavel T."/>
        </authorList>
    </citation>
    <scope>NUCLEOTIDE SEQUENCE [LARGE SCALE GENOMIC DNA]</scope>
    <source>
        <strain evidence="2 3">DSM 28560</strain>
    </source>
</reference>
<dbReference type="InterPro" id="IPR029442">
    <property type="entry name" value="GyrI-like"/>
</dbReference>
<sequence length="154" mass="17745">MSDIKVGITNLEETRIYGLRKMSNDKTISADIKTISEKYHFIVDKPDAVLPFYVLSRNYDVKSRDFELFIGGTLKNEKLEFQVIPAGEYASITVRPKLGLLWGAAVGEAKTYFYTKWLPDSKYEALNLEYEYHTEKSMGRNPSVDIMFAIRKNQ</sequence>
<dbReference type="AlphaFoldDB" id="A0A4R4FFZ5"/>
<accession>A0A4R4FFZ5</accession>
<keyword evidence="3" id="KW-1185">Reference proteome</keyword>
<comment type="caution">
    <text evidence="2">The sequence shown here is derived from an EMBL/GenBank/DDBJ whole genome shotgun (WGS) entry which is preliminary data.</text>
</comment>
<gene>
    <name evidence="2" type="ORF">E1963_04205</name>
</gene>
<dbReference type="Pfam" id="PF06445">
    <property type="entry name" value="GyrI-like"/>
    <property type="match status" value="1"/>
</dbReference>
<dbReference type="Gene3D" id="3.20.80.10">
    <property type="entry name" value="Regulatory factor, effector binding domain"/>
    <property type="match status" value="1"/>
</dbReference>
<dbReference type="SUPFAM" id="SSF55136">
    <property type="entry name" value="Probable bacterial effector-binding domain"/>
    <property type="match status" value="1"/>
</dbReference>
<name>A0A4R4FFZ5_9FIRM</name>
<proteinExistence type="predicted"/>
<dbReference type="EMBL" id="SMMX01000003">
    <property type="protein sequence ID" value="TDA22622.1"/>
    <property type="molecule type" value="Genomic_DNA"/>
</dbReference>
<feature type="domain" description="AraC effector-binding" evidence="1">
    <location>
        <begin position="4"/>
        <end position="151"/>
    </location>
</feature>
<organism evidence="2 3">
    <name type="scientific">Extibacter muris</name>
    <dbReference type="NCBI Taxonomy" id="1796622"/>
    <lineage>
        <taxon>Bacteria</taxon>
        <taxon>Bacillati</taxon>
        <taxon>Bacillota</taxon>
        <taxon>Clostridia</taxon>
        <taxon>Lachnospirales</taxon>
        <taxon>Lachnospiraceae</taxon>
        <taxon>Extibacter</taxon>
    </lineage>
</organism>